<keyword evidence="2" id="KW-1185">Reference proteome</keyword>
<dbReference type="EMBL" id="JACHJQ010000007">
    <property type="protein sequence ID" value="MBB4910588.1"/>
    <property type="molecule type" value="Genomic_DNA"/>
</dbReference>
<proteinExistence type="predicted"/>
<reference evidence="1 2" key="1">
    <citation type="submission" date="2020-08" db="EMBL/GenBank/DDBJ databases">
        <title>Genomic Encyclopedia of Type Strains, Phase III (KMG-III): the genomes of soil and plant-associated and newly described type strains.</title>
        <authorList>
            <person name="Whitman W."/>
        </authorList>
    </citation>
    <scope>NUCLEOTIDE SEQUENCE [LARGE SCALE GENOMIC DNA]</scope>
    <source>
        <strain evidence="1 2">CECT 8960</strain>
    </source>
</reference>
<sequence length="69" mass="8011">MTNVVQLQPSAPTGEVQLKEYTPEPHQLYHLILLALFLHQPATDWSCQTCEQSWPCDQVRLAFRLREGF</sequence>
<comment type="caution">
    <text evidence="1">The sequence shown here is derived from an EMBL/GenBank/DDBJ whole genome shotgun (WGS) entry which is preliminary data.</text>
</comment>
<protein>
    <submittedName>
        <fullName evidence="1">Uncharacterized protein</fullName>
    </submittedName>
</protein>
<dbReference type="AlphaFoldDB" id="A0A7W7VHM7"/>
<evidence type="ECO:0000313" key="2">
    <source>
        <dbReference type="Proteomes" id="UP000520767"/>
    </source>
</evidence>
<name>A0A7W7VHM7_9PSEU</name>
<gene>
    <name evidence="1" type="ORF">FHR82_006846</name>
</gene>
<organism evidence="1 2">
    <name type="scientific">Actinophytocola algeriensis</name>
    <dbReference type="NCBI Taxonomy" id="1768010"/>
    <lineage>
        <taxon>Bacteria</taxon>
        <taxon>Bacillati</taxon>
        <taxon>Actinomycetota</taxon>
        <taxon>Actinomycetes</taxon>
        <taxon>Pseudonocardiales</taxon>
        <taxon>Pseudonocardiaceae</taxon>
    </lineage>
</organism>
<dbReference type="RefSeq" id="WP_184814612.1">
    <property type="nucleotide sequence ID" value="NZ_JACHJQ010000007.1"/>
</dbReference>
<dbReference type="Proteomes" id="UP000520767">
    <property type="component" value="Unassembled WGS sequence"/>
</dbReference>
<accession>A0A7W7VHM7</accession>
<evidence type="ECO:0000313" key="1">
    <source>
        <dbReference type="EMBL" id="MBB4910588.1"/>
    </source>
</evidence>